<proteinExistence type="predicted"/>
<reference evidence="2" key="1">
    <citation type="submission" date="2023-02" db="EMBL/GenBank/DDBJ databases">
        <title>Colletotrichum kahawae CIFC_Que2 genome sequencing and assembly.</title>
        <authorList>
            <person name="Baroncelli R."/>
        </authorList>
    </citation>
    <scope>NUCLEOTIDE SEQUENCE</scope>
    <source>
        <strain evidence="2">CIFC_Que2</strain>
    </source>
</reference>
<keyword evidence="3" id="KW-1185">Reference proteome</keyword>
<protein>
    <submittedName>
        <fullName evidence="2">Transposase</fullName>
    </submittedName>
</protein>
<comment type="caution">
    <text evidence="2">The sequence shown here is derived from an EMBL/GenBank/DDBJ whole genome shotgun (WGS) entry which is preliminary data.</text>
</comment>
<dbReference type="Pfam" id="PF03184">
    <property type="entry name" value="DDE_1"/>
    <property type="match status" value="1"/>
</dbReference>
<dbReference type="AlphaFoldDB" id="A0AAE0DB81"/>
<evidence type="ECO:0000259" key="1">
    <source>
        <dbReference type="Pfam" id="PF03184"/>
    </source>
</evidence>
<evidence type="ECO:0000313" key="2">
    <source>
        <dbReference type="EMBL" id="KAK2773990.1"/>
    </source>
</evidence>
<sequence length="99" mass="11239">MYVCFRNNMNFLFLPTHTLHVFQPLDQSLLVPLRQSIRRSSDHVLSWDASTIVGKGNFIICYSKARKAALTSEKIISDSKWTGLWPISMARPIMSPLGS</sequence>
<dbReference type="EMBL" id="VYYT01000050">
    <property type="protein sequence ID" value="KAK2773990.1"/>
    <property type="molecule type" value="Genomic_DNA"/>
</dbReference>
<organism evidence="2 3">
    <name type="scientific">Colletotrichum kahawae</name>
    <name type="common">Coffee berry disease fungus</name>
    <dbReference type="NCBI Taxonomy" id="34407"/>
    <lineage>
        <taxon>Eukaryota</taxon>
        <taxon>Fungi</taxon>
        <taxon>Dikarya</taxon>
        <taxon>Ascomycota</taxon>
        <taxon>Pezizomycotina</taxon>
        <taxon>Sordariomycetes</taxon>
        <taxon>Hypocreomycetidae</taxon>
        <taxon>Glomerellales</taxon>
        <taxon>Glomerellaceae</taxon>
        <taxon>Colletotrichum</taxon>
        <taxon>Colletotrichum gloeosporioides species complex</taxon>
    </lineage>
</organism>
<dbReference type="InterPro" id="IPR004875">
    <property type="entry name" value="DDE_SF_endonuclease_dom"/>
</dbReference>
<name>A0AAE0DB81_COLKA</name>
<dbReference type="Proteomes" id="UP001281614">
    <property type="component" value="Unassembled WGS sequence"/>
</dbReference>
<evidence type="ECO:0000313" key="3">
    <source>
        <dbReference type="Proteomes" id="UP001281614"/>
    </source>
</evidence>
<feature type="domain" description="DDE-1" evidence="1">
    <location>
        <begin position="4"/>
        <end position="77"/>
    </location>
</feature>
<accession>A0AAE0DB81</accession>
<gene>
    <name evidence="2" type="ORF">CKAH01_13335</name>
</gene>
<dbReference type="GO" id="GO:0003676">
    <property type="term" value="F:nucleic acid binding"/>
    <property type="evidence" value="ECO:0007669"/>
    <property type="project" value="InterPro"/>
</dbReference>